<protein>
    <submittedName>
        <fullName evidence="3">Sulfatase-modifying factor</fullName>
    </submittedName>
</protein>
<dbReference type="AlphaFoldDB" id="A0A0C1LI97"/>
<dbReference type="Gene3D" id="3.90.1580.10">
    <property type="entry name" value="paralog of FGE (formylglycine-generating enzyme)"/>
    <property type="match status" value="1"/>
</dbReference>
<dbReference type="GO" id="GO:0120147">
    <property type="term" value="F:formylglycine-generating oxidase activity"/>
    <property type="evidence" value="ECO:0007669"/>
    <property type="project" value="TreeGrafter"/>
</dbReference>
<name>A0A0C1LI97_9BACT</name>
<comment type="caution">
    <text evidence="3">The sequence shown here is derived from an EMBL/GenBank/DDBJ whole genome shotgun (WGS) entry which is preliminary data.</text>
</comment>
<dbReference type="PANTHER" id="PTHR23150:SF19">
    <property type="entry name" value="FORMYLGLYCINE-GENERATING ENZYME"/>
    <property type="match status" value="1"/>
</dbReference>
<dbReference type="InterPro" id="IPR042095">
    <property type="entry name" value="SUMF_sf"/>
</dbReference>
<reference evidence="3 4" key="1">
    <citation type="submission" date="2014-11" db="EMBL/GenBank/DDBJ databases">
        <title>Genome sequence of Flavihumibacter solisilvae 3-3.</title>
        <authorList>
            <person name="Zhou G."/>
            <person name="Li M."/>
            <person name="Wang G."/>
        </authorList>
    </citation>
    <scope>NUCLEOTIDE SEQUENCE [LARGE SCALE GENOMIC DNA]</scope>
    <source>
        <strain evidence="3 4">3-3</strain>
    </source>
</reference>
<evidence type="ECO:0000313" key="4">
    <source>
        <dbReference type="Proteomes" id="UP000031408"/>
    </source>
</evidence>
<dbReference type="InterPro" id="IPR005532">
    <property type="entry name" value="SUMF_dom"/>
</dbReference>
<dbReference type="Proteomes" id="UP000031408">
    <property type="component" value="Unassembled WGS sequence"/>
</dbReference>
<keyword evidence="1" id="KW-0732">Signal</keyword>
<dbReference type="PANTHER" id="PTHR23150">
    <property type="entry name" value="SULFATASE MODIFYING FACTOR 1, 2"/>
    <property type="match status" value="1"/>
</dbReference>
<dbReference type="Pfam" id="PF03781">
    <property type="entry name" value="FGE-sulfatase"/>
    <property type="match status" value="1"/>
</dbReference>
<dbReference type="InterPro" id="IPR016187">
    <property type="entry name" value="CTDL_fold"/>
</dbReference>
<feature type="signal peptide" evidence="1">
    <location>
        <begin position="1"/>
        <end position="29"/>
    </location>
</feature>
<sequence length="329" mass="36976">MEFVVRRSLLTSATSLVFVSLAFPLFSSAQSSESFKAYKQSIPGSDISFEMVPIPAGDFTPGSPVSEKDRNKDEGPGKTVRLSAFWMASMEVSRDAFDVFYKDDKTSQNSAVDAVTRPSPQYIDFSLGMGKEGGYPVNSLSQYAALMYCRWLYEKTGTFYRLPTELEWEYACRAGASGKYYFGNDEKQLAQYAWYSSNSENKFHKSGQKKPNAWGLYDMLGNVSEWTLDHYNEDALAKLEKGVTDPKPPFSSSRYPKVLKGGGFSDEATTLRCAGRIKSDPSWNRRDPQIPKSKWWLTDAGSVGFRIVRPQQQPTPEAAKAFFEQYLGK</sequence>
<evidence type="ECO:0000259" key="2">
    <source>
        <dbReference type="Pfam" id="PF03781"/>
    </source>
</evidence>
<proteinExistence type="predicted"/>
<evidence type="ECO:0000256" key="1">
    <source>
        <dbReference type="SAM" id="SignalP"/>
    </source>
</evidence>
<dbReference type="SUPFAM" id="SSF56436">
    <property type="entry name" value="C-type lectin-like"/>
    <property type="match status" value="1"/>
</dbReference>
<evidence type="ECO:0000313" key="3">
    <source>
        <dbReference type="EMBL" id="KIC95078.1"/>
    </source>
</evidence>
<feature type="chain" id="PRO_5002149011" evidence="1">
    <location>
        <begin position="30"/>
        <end position="329"/>
    </location>
</feature>
<dbReference type="STRING" id="1349421.OI18_08440"/>
<accession>A0A0C1LI97</accession>
<gene>
    <name evidence="3" type="ORF">OI18_08440</name>
</gene>
<dbReference type="EMBL" id="JSVC01000009">
    <property type="protein sequence ID" value="KIC95078.1"/>
    <property type="molecule type" value="Genomic_DNA"/>
</dbReference>
<keyword evidence="4" id="KW-1185">Reference proteome</keyword>
<organism evidence="3 4">
    <name type="scientific">Flavihumibacter solisilvae</name>
    <dbReference type="NCBI Taxonomy" id="1349421"/>
    <lineage>
        <taxon>Bacteria</taxon>
        <taxon>Pseudomonadati</taxon>
        <taxon>Bacteroidota</taxon>
        <taxon>Chitinophagia</taxon>
        <taxon>Chitinophagales</taxon>
        <taxon>Chitinophagaceae</taxon>
        <taxon>Flavihumibacter</taxon>
    </lineage>
</organism>
<feature type="domain" description="Sulfatase-modifying factor enzyme-like" evidence="2">
    <location>
        <begin position="50"/>
        <end position="284"/>
    </location>
</feature>
<dbReference type="InterPro" id="IPR051043">
    <property type="entry name" value="Sulfatase_Mod_Factor_Kinase"/>
</dbReference>